<dbReference type="PROSITE" id="PS00330">
    <property type="entry name" value="HEMOLYSIN_CALCIUM"/>
    <property type="match status" value="1"/>
</dbReference>
<dbReference type="Proteomes" id="UP000535501">
    <property type="component" value="Unassembled WGS sequence"/>
</dbReference>
<dbReference type="PANTHER" id="PTHR38340">
    <property type="entry name" value="S-LAYER PROTEIN"/>
    <property type="match status" value="1"/>
</dbReference>
<dbReference type="InterPro" id="IPR050557">
    <property type="entry name" value="RTX_toxin/Mannuronan_C5-epim"/>
</dbReference>
<evidence type="ECO:0000256" key="1">
    <source>
        <dbReference type="ARBA" id="ARBA00004613"/>
    </source>
</evidence>
<dbReference type="AlphaFoldDB" id="A0A7W9Z1P2"/>
<accession>A0A7W9Z1P2</accession>
<evidence type="ECO:0000313" key="3">
    <source>
        <dbReference type="EMBL" id="MBB6182438.1"/>
    </source>
</evidence>
<dbReference type="Gene3D" id="2.150.10.10">
    <property type="entry name" value="Serralysin-like metalloprotease, C-terminal"/>
    <property type="match status" value="1"/>
</dbReference>
<dbReference type="SUPFAM" id="SSF51120">
    <property type="entry name" value="beta-Roll"/>
    <property type="match status" value="1"/>
</dbReference>
<protein>
    <submittedName>
        <fullName evidence="3">Ca2+-binding RTX toxin-like protein</fullName>
    </submittedName>
</protein>
<keyword evidence="4" id="KW-1185">Reference proteome</keyword>
<dbReference type="RefSeq" id="WP_139346152.1">
    <property type="nucleotide sequence ID" value="NZ_JACHEJ010000031.1"/>
</dbReference>
<sequence>MTFTSADAAGIEAITVQAAGEAGNGATGNSVADAVNLDAFTAARTLTVTGEGNIAIDIDAVTTITTVEASAATGRVAVDAGAATGAVTFNGGAGVNNFEGGNGNDVINGGAGNDTLRGNGGNDTINGGAGADTMTGDGGNDTFVIETASALFGDIDIITDFVVADDSLDFNGPVGSATNFVSNGTNAASFNDARELAEGAFDGTVQYYAIDNGTSTWVFYDADGNGSADAAVQLTGITNATTVTAADFVA</sequence>
<gene>
    <name evidence="3" type="ORF">HNQ75_004427</name>
</gene>
<reference evidence="3 4" key="1">
    <citation type="submission" date="2020-08" db="EMBL/GenBank/DDBJ databases">
        <title>Genomic Encyclopedia of Type Strains, Phase IV (KMG-IV): sequencing the most valuable type-strain genomes for metagenomic binning, comparative biology and taxonomic classification.</title>
        <authorList>
            <person name="Goeker M."/>
        </authorList>
    </citation>
    <scope>NUCLEOTIDE SEQUENCE [LARGE SCALE GENOMIC DNA]</scope>
    <source>
        <strain evidence="3 4">DSM 102134</strain>
    </source>
</reference>
<dbReference type="PANTHER" id="PTHR38340:SF1">
    <property type="entry name" value="S-LAYER PROTEIN"/>
    <property type="match status" value="1"/>
</dbReference>
<organism evidence="3 4">
    <name type="scientific">Pseudorhizobium flavum</name>
    <dbReference type="NCBI Taxonomy" id="1335061"/>
    <lineage>
        <taxon>Bacteria</taxon>
        <taxon>Pseudomonadati</taxon>
        <taxon>Pseudomonadota</taxon>
        <taxon>Alphaproteobacteria</taxon>
        <taxon>Hyphomicrobiales</taxon>
        <taxon>Rhizobiaceae</taxon>
        <taxon>Rhizobium/Agrobacterium group</taxon>
        <taxon>Pseudorhizobium</taxon>
    </lineage>
</organism>
<dbReference type="InterPro" id="IPR018511">
    <property type="entry name" value="Hemolysin-typ_Ca-bd_CS"/>
</dbReference>
<dbReference type="InterPro" id="IPR001343">
    <property type="entry name" value="Hemolysn_Ca-bd"/>
</dbReference>
<dbReference type="GO" id="GO:0005576">
    <property type="term" value="C:extracellular region"/>
    <property type="evidence" value="ECO:0007669"/>
    <property type="project" value="UniProtKB-SubCell"/>
</dbReference>
<dbReference type="PRINTS" id="PR00313">
    <property type="entry name" value="CABNDNGRPT"/>
</dbReference>
<dbReference type="Pfam" id="PF00353">
    <property type="entry name" value="HemolysinCabind"/>
    <property type="match status" value="1"/>
</dbReference>
<keyword evidence="2" id="KW-0964">Secreted</keyword>
<evidence type="ECO:0000313" key="4">
    <source>
        <dbReference type="Proteomes" id="UP000535501"/>
    </source>
</evidence>
<comment type="subcellular location">
    <subcellularLocation>
        <location evidence="1">Secreted</location>
    </subcellularLocation>
</comment>
<proteinExistence type="predicted"/>
<comment type="caution">
    <text evidence="3">The sequence shown here is derived from an EMBL/GenBank/DDBJ whole genome shotgun (WGS) entry which is preliminary data.</text>
</comment>
<name>A0A7W9Z1P2_9HYPH</name>
<dbReference type="InterPro" id="IPR011049">
    <property type="entry name" value="Serralysin-like_metalloprot_C"/>
</dbReference>
<dbReference type="EMBL" id="JACHEJ010000031">
    <property type="protein sequence ID" value="MBB6182438.1"/>
    <property type="molecule type" value="Genomic_DNA"/>
</dbReference>
<dbReference type="GO" id="GO:0005509">
    <property type="term" value="F:calcium ion binding"/>
    <property type="evidence" value="ECO:0007669"/>
    <property type="project" value="InterPro"/>
</dbReference>
<evidence type="ECO:0000256" key="2">
    <source>
        <dbReference type="ARBA" id="ARBA00022525"/>
    </source>
</evidence>